<dbReference type="InterPro" id="IPR036412">
    <property type="entry name" value="HAD-like_sf"/>
</dbReference>
<evidence type="ECO:0000313" key="2">
    <source>
        <dbReference type="Proteomes" id="UP000199103"/>
    </source>
</evidence>
<sequence>MTVHRLVLWDIDHTLVDLAGIGRSWYESALRAMDVELHTHPVYAGRTERAISTDALLAHGIEPSEDNIRTLWTYLIQLSEGSRDSLADVGRALDGSATIIAELDRLGVAQTVVTGNLPEISRHKLIAFGLEQHLDLEIGGYGTISDDRSALVTHAINAASAKYGMFTPDQVVVVGDTPNDVRAATENGAVAVAVATGHYGVEELTAAGATVVLADLADLDAARNAILQ</sequence>
<gene>
    <name evidence="1" type="ORF">SAMN04489812_0214</name>
</gene>
<dbReference type="InterPro" id="IPR050155">
    <property type="entry name" value="HAD-like_hydrolase_sf"/>
</dbReference>
<dbReference type="InterPro" id="IPR023198">
    <property type="entry name" value="PGP-like_dom2"/>
</dbReference>
<dbReference type="GO" id="GO:0006281">
    <property type="term" value="P:DNA repair"/>
    <property type="evidence" value="ECO:0007669"/>
    <property type="project" value="TreeGrafter"/>
</dbReference>
<dbReference type="Pfam" id="PF13242">
    <property type="entry name" value="Hydrolase_like"/>
    <property type="match status" value="1"/>
</dbReference>
<dbReference type="SFLD" id="SFLDS00003">
    <property type="entry name" value="Haloacid_Dehalogenase"/>
    <property type="match status" value="1"/>
</dbReference>
<name>A0A1H1MPK6_9ACTN</name>
<dbReference type="STRING" id="630515.SAMN04489812_0214"/>
<dbReference type="Gene3D" id="1.10.150.240">
    <property type="entry name" value="Putative phosphatase, domain 2"/>
    <property type="match status" value="1"/>
</dbReference>
<dbReference type="InterPro" id="IPR023214">
    <property type="entry name" value="HAD_sf"/>
</dbReference>
<dbReference type="Proteomes" id="UP000199103">
    <property type="component" value="Chromosome I"/>
</dbReference>
<accession>A0A1H1MPK6</accession>
<protein>
    <submittedName>
        <fullName evidence="1">Phosphoglycolate phosphatase, HAD superfamily</fullName>
    </submittedName>
</protein>
<dbReference type="GO" id="GO:0008967">
    <property type="term" value="F:phosphoglycolate phosphatase activity"/>
    <property type="evidence" value="ECO:0007669"/>
    <property type="project" value="TreeGrafter"/>
</dbReference>
<dbReference type="PANTHER" id="PTHR43434">
    <property type="entry name" value="PHOSPHOGLYCOLATE PHOSPHATASE"/>
    <property type="match status" value="1"/>
</dbReference>
<dbReference type="SFLD" id="SFLDG01129">
    <property type="entry name" value="C1.5:_HAD__Beta-PGM__Phosphata"/>
    <property type="match status" value="1"/>
</dbReference>
<evidence type="ECO:0000313" key="1">
    <source>
        <dbReference type="EMBL" id="SDR88773.1"/>
    </source>
</evidence>
<dbReference type="PANTHER" id="PTHR43434:SF1">
    <property type="entry name" value="PHOSPHOGLYCOLATE PHOSPHATASE"/>
    <property type="match status" value="1"/>
</dbReference>
<proteinExistence type="predicted"/>
<dbReference type="RefSeq" id="WP_091518509.1">
    <property type="nucleotide sequence ID" value="NZ_LT629772.1"/>
</dbReference>
<dbReference type="EMBL" id="LT629772">
    <property type="protein sequence ID" value="SDR88773.1"/>
    <property type="molecule type" value="Genomic_DNA"/>
</dbReference>
<dbReference type="OrthoDB" id="9781769at2"/>
<organism evidence="1 2">
    <name type="scientific">Microlunatus soli</name>
    <dbReference type="NCBI Taxonomy" id="630515"/>
    <lineage>
        <taxon>Bacteria</taxon>
        <taxon>Bacillati</taxon>
        <taxon>Actinomycetota</taxon>
        <taxon>Actinomycetes</taxon>
        <taxon>Propionibacteriales</taxon>
        <taxon>Propionibacteriaceae</taxon>
        <taxon>Microlunatus</taxon>
    </lineage>
</organism>
<dbReference type="Gene3D" id="3.40.50.1000">
    <property type="entry name" value="HAD superfamily/HAD-like"/>
    <property type="match status" value="1"/>
</dbReference>
<keyword evidence="2" id="KW-1185">Reference proteome</keyword>
<reference evidence="1 2" key="1">
    <citation type="submission" date="2016-10" db="EMBL/GenBank/DDBJ databases">
        <authorList>
            <person name="de Groot N.N."/>
        </authorList>
    </citation>
    <scope>NUCLEOTIDE SEQUENCE [LARGE SCALE GENOMIC DNA]</scope>
    <source>
        <strain evidence="1 2">DSM 21800</strain>
    </source>
</reference>
<dbReference type="AlphaFoldDB" id="A0A1H1MPK6"/>
<dbReference type="SUPFAM" id="SSF56784">
    <property type="entry name" value="HAD-like"/>
    <property type="match status" value="1"/>
</dbReference>